<organism evidence="4 5">
    <name type="scientific">Pseudoalteromonas luteoviolacea</name>
    <dbReference type="NCBI Taxonomy" id="43657"/>
    <lineage>
        <taxon>Bacteria</taxon>
        <taxon>Pseudomonadati</taxon>
        <taxon>Pseudomonadota</taxon>
        <taxon>Gammaproteobacteria</taxon>
        <taxon>Alteromonadales</taxon>
        <taxon>Pseudoalteromonadaceae</taxon>
        <taxon>Pseudoalteromonas</taxon>
    </lineage>
</organism>
<keyword evidence="3" id="KW-0732">Signal</keyword>
<dbReference type="InterPro" id="IPR020010">
    <property type="entry name" value="CHP03503"/>
</dbReference>
<keyword evidence="2" id="KW-1133">Transmembrane helix</keyword>
<feature type="signal peptide" evidence="3">
    <location>
        <begin position="1"/>
        <end position="16"/>
    </location>
</feature>
<evidence type="ECO:0000256" key="2">
    <source>
        <dbReference type="SAM" id="Phobius"/>
    </source>
</evidence>
<dbReference type="RefSeq" id="WP_039608461.1">
    <property type="nucleotide sequence ID" value="NZ_JWIC01000004.1"/>
</dbReference>
<keyword evidence="2" id="KW-0812">Transmembrane</keyword>
<dbReference type="Proteomes" id="UP000031327">
    <property type="component" value="Unassembled WGS sequence"/>
</dbReference>
<evidence type="ECO:0000256" key="1">
    <source>
        <dbReference type="SAM" id="MobiDB-lite"/>
    </source>
</evidence>
<reference evidence="4 5" key="1">
    <citation type="submission" date="2014-12" db="EMBL/GenBank/DDBJ databases">
        <title>Draft Genome Sequence of Pseudoalteromonas luteoviolacea HI1.</title>
        <authorList>
            <person name="Asahina A.Y."/>
            <person name="Hadfield M.G."/>
        </authorList>
    </citation>
    <scope>NUCLEOTIDE SEQUENCE [LARGE SCALE GENOMIC DNA]</scope>
    <source>
        <strain evidence="4 5">HI1</strain>
    </source>
</reference>
<evidence type="ECO:0008006" key="6">
    <source>
        <dbReference type="Google" id="ProtNLM"/>
    </source>
</evidence>
<evidence type="ECO:0000313" key="4">
    <source>
        <dbReference type="EMBL" id="KID58166.1"/>
    </source>
</evidence>
<gene>
    <name evidence="4" type="ORF">JF50_05530</name>
</gene>
<name>A0A0C1QC35_9GAMM</name>
<feature type="chain" id="PRO_5002137152" description="TIGR03503 family protein" evidence="3">
    <location>
        <begin position="17"/>
        <end position="456"/>
    </location>
</feature>
<feature type="transmembrane region" description="Helical" evidence="2">
    <location>
        <begin position="374"/>
        <end position="395"/>
    </location>
</feature>
<feature type="region of interest" description="Disordered" evidence="1">
    <location>
        <begin position="422"/>
        <end position="456"/>
    </location>
</feature>
<dbReference type="AlphaFoldDB" id="A0A0C1QC35"/>
<dbReference type="EMBL" id="JWIC01000004">
    <property type="protein sequence ID" value="KID58166.1"/>
    <property type="molecule type" value="Genomic_DNA"/>
</dbReference>
<sequence length="456" mass="52020">MRICLAVLFTFLSWLAYCETPDITMLERDGVSNEIPLLDNRFRIDYNVDKITLLFFRAPGAPAVVLVRPDGSKIYSIHSVKDESLEWFDEISYDLIIIDKPMPGPWQVLGQIMQDSRIMVLGEIELAVDPLPPLLFRGEMLKVNGRVTNDGKSIDVGYFRDVVTLYVEFVSTNNEQYANFGAGTQSVTEFRDDGRDFDERPLDGIFTGEFRLVFPAGEWQPEFYIETPILKRRVVKDPIVIAEPPFSFELQLADDEEFEHELVIKLNREIVKPETVILQGKILYPNGEEQLFTLDEAERFYRQLQIKNYDWGRYSIQLSAFGENINGREFMASIPDYNFEIERPIEKVPELTKPITPAELLEQPEPVEPETSPVLIVTIVVVGNLLVLLLGWLAIRVFVQNKPLKFSIPLPTSLPFLKKKSKDEDDELVVGEENSAEGGDSDSGDVLNLSMSDDKR</sequence>
<comment type="caution">
    <text evidence="4">The sequence shown here is derived from an EMBL/GenBank/DDBJ whole genome shotgun (WGS) entry which is preliminary data.</text>
</comment>
<evidence type="ECO:0000256" key="3">
    <source>
        <dbReference type="SAM" id="SignalP"/>
    </source>
</evidence>
<proteinExistence type="predicted"/>
<dbReference type="NCBIfam" id="TIGR03503">
    <property type="entry name" value="TIGR03503 family protein"/>
    <property type="match status" value="1"/>
</dbReference>
<accession>A0A0C1QC35</accession>
<keyword evidence="2" id="KW-0472">Membrane</keyword>
<protein>
    <recommendedName>
        <fullName evidence="6">TIGR03503 family protein</fullName>
    </recommendedName>
</protein>
<dbReference type="OrthoDB" id="798937at2"/>
<evidence type="ECO:0000313" key="5">
    <source>
        <dbReference type="Proteomes" id="UP000031327"/>
    </source>
</evidence>